<dbReference type="OrthoDB" id="963173at2"/>
<dbReference type="PROSITE" id="PS50893">
    <property type="entry name" value="ABC_TRANSPORTER_2"/>
    <property type="match status" value="1"/>
</dbReference>
<dbReference type="InterPro" id="IPR050763">
    <property type="entry name" value="ABC_transporter_ATP-binding"/>
</dbReference>
<evidence type="ECO:0000313" key="8">
    <source>
        <dbReference type="Proteomes" id="UP000007590"/>
    </source>
</evidence>
<dbReference type="Pfam" id="PF00005">
    <property type="entry name" value="ABC_tran"/>
    <property type="match status" value="1"/>
</dbReference>
<evidence type="ECO:0000313" key="7">
    <source>
        <dbReference type="EMBL" id="AFD06954.1"/>
    </source>
</evidence>
<comment type="similarity">
    <text evidence="1">Belongs to the ABC transporter superfamily.</text>
</comment>
<keyword evidence="5" id="KW-0067">ATP-binding</keyword>
<protein>
    <submittedName>
        <fullName evidence="7">ABC-type multidrug transport system, ATPase component</fullName>
    </submittedName>
</protein>
<dbReference type="HOGENOM" id="CLU_046985_0_0_10"/>
<dbReference type="SMART" id="SM00382">
    <property type="entry name" value="AAA"/>
    <property type="match status" value="1"/>
</dbReference>
<dbReference type="GO" id="GO:0016887">
    <property type="term" value="F:ATP hydrolysis activity"/>
    <property type="evidence" value="ECO:0007669"/>
    <property type="project" value="InterPro"/>
</dbReference>
<dbReference type="Proteomes" id="UP000007590">
    <property type="component" value="Chromosome"/>
</dbReference>
<organism evidence="7 8">
    <name type="scientific">Solitalea canadensis (strain ATCC 29591 / DSM 3403 / JCM 21819 / LMG 8368 / NBRC 15130 / NCIMB 12057 / USAM 9D)</name>
    <name type="common">Flexibacter canadensis</name>
    <dbReference type="NCBI Taxonomy" id="929556"/>
    <lineage>
        <taxon>Bacteria</taxon>
        <taxon>Pseudomonadati</taxon>
        <taxon>Bacteroidota</taxon>
        <taxon>Sphingobacteriia</taxon>
        <taxon>Sphingobacteriales</taxon>
        <taxon>Sphingobacteriaceae</taxon>
        <taxon>Solitalea</taxon>
    </lineage>
</organism>
<evidence type="ECO:0000256" key="1">
    <source>
        <dbReference type="ARBA" id="ARBA00005417"/>
    </source>
</evidence>
<dbReference type="PANTHER" id="PTHR42711">
    <property type="entry name" value="ABC TRANSPORTER ATP-BINDING PROTEIN"/>
    <property type="match status" value="1"/>
</dbReference>
<dbReference type="STRING" id="929556.Solca_1893"/>
<evidence type="ECO:0000256" key="3">
    <source>
        <dbReference type="ARBA" id="ARBA00022458"/>
    </source>
</evidence>
<dbReference type="RefSeq" id="WP_014680181.1">
    <property type="nucleotide sequence ID" value="NC_017770.1"/>
</dbReference>
<dbReference type="InterPro" id="IPR003439">
    <property type="entry name" value="ABC_transporter-like_ATP-bd"/>
</dbReference>
<proteinExistence type="inferred from homology"/>
<dbReference type="eggNOG" id="COG1131">
    <property type="taxonomic scope" value="Bacteria"/>
</dbReference>
<keyword evidence="8" id="KW-1185">Reference proteome</keyword>
<dbReference type="InterPro" id="IPR027417">
    <property type="entry name" value="P-loop_NTPase"/>
</dbReference>
<dbReference type="PANTHER" id="PTHR42711:SF5">
    <property type="entry name" value="ABC TRANSPORTER ATP-BINDING PROTEIN NATA"/>
    <property type="match status" value="1"/>
</dbReference>
<sequence>MSFNEQIVEVRRHYNSGDFDLAHRRLLDCVIETADTTLFKQALSYCEWYEQSIASVAKDEISTKAVELLALIEKIGPLDSSTNQKELLTVKSLSKQYAKSNFELNDIDFTLSAGEVIGLVGENGNGKTTLLRLLAAELYPDSGLINYSFANNVHDYELRSKLVYVPQRIPRWWGSLMDNLNFTLTQQGIKGSDNLLWAEMIVARLGLRPFRHLSWNRLSSGYRTRFELAKTLLRAPKVLLLDEPLANLDINAQQTVLQDLKFLSRSASRPFGILLSSQHIYEVEKVSDKIIYLEHGKPKYQQLNGQKIDEESKPVYELIIELETPATRESVEKTFRDLSPNHLKYNGNVYIVSFSPEQTMGAVLQSIAQHQLEIIYLRNISQSSRRFFTN</sequence>
<evidence type="ECO:0000256" key="2">
    <source>
        <dbReference type="ARBA" id="ARBA00022448"/>
    </source>
</evidence>
<keyword evidence="3" id="KW-0536">Nodulation</keyword>
<dbReference type="GO" id="GO:0005524">
    <property type="term" value="F:ATP binding"/>
    <property type="evidence" value="ECO:0007669"/>
    <property type="project" value="UniProtKB-KW"/>
</dbReference>
<dbReference type="KEGG" id="scn:Solca_1893"/>
<dbReference type="EMBL" id="CP003349">
    <property type="protein sequence ID" value="AFD06954.1"/>
    <property type="molecule type" value="Genomic_DNA"/>
</dbReference>
<dbReference type="SUPFAM" id="SSF52540">
    <property type="entry name" value="P-loop containing nucleoside triphosphate hydrolases"/>
    <property type="match status" value="1"/>
</dbReference>
<keyword evidence="2" id="KW-0813">Transport</keyword>
<dbReference type="AlphaFoldDB" id="H8KQT3"/>
<reference evidence="7" key="1">
    <citation type="submission" date="2012-02" db="EMBL/GenBank/DDBJ databases">
        <title>The complete genome of Solitalea canadensis DSM 3403.</title>
        <authorList>
            <consortium name="US DOE Joint Genome Institute (JGI-PGF)"/>
            <person name="Lucas S."/>
            <person name="Copeland A."/>
            <person name="Lapidus A."/>
            <person name="Glavina del Rio T."/>
            <person name="Dalin E."/>
            <person name="Tice H."/>
            <person name="Bruce D."/>
            <person name="Goodwin L."/>
            <person name="Pitluck S."/>
            <person name="Peters L."/>
            <person name="Ovchinnikova G."/>
            <person name="Lu M."/>
            <person name="Kyrpides N."/>
            <person name="Mavromatis K."/>
            <person name="Ivanova N."/>
            <person name="Brettin T."/>
            <person name="Detter J.C."/>
            <person name="Han C."/>
            <person name="Larimer F."/>
            <person name="Land M."/>
            <person name="Hauser L."/>
            <person name="Markowitz V."/>
            <person name="Cheng J.-F."/>
            <person name="Hugenholtz P."/>
            <person name="Woyke T."/>
            <person name="Wu D."/>
            <person name="Spring S."/>
            <person name="Schroeder M."/>
            <person name="Kopitz M."/>
            <person name="Brambilla E."/>
            <person name="Klenk H.-P."/>
            <person name="Eisen J.A."/>
        </authorList>
    </citation>
    <scope>NUCLEOTIDE SEQUENCE</scope>
    <source>
        <strain evidence="7">DSM 3403</strain>
    </source>
</reference>
<evidence type="ECO:0000256" key="4">
    <source>
        <dbReference type="ARBA" id="ARBA00022741"/>
    </source>
</evidence>
<feature type="domain" description="ABC transporter" evidence="6">
    <location>
        <begin position="88"/>
        <end position="320"/>
    </location>
</feature>
<evidence type="ECO:0000259" key="6">
    <source>
        <dbReference type="PROSITE" id="PS50893"/>
    </source>
</evidence>
<name>H8KQT3_SOLCM</name>
<dbReference type="InterPro" id="IPR003593">
    <property type="entry name" value="AAA+_ATPase"/>
</dbReference>
<keyword evidence="4" id="KW-0547">Nucleotide-binding</keyword>
<accession>H8KQT3</accession>
<gene>
    <name evidence="7" type="ordered locus">Solca_1893</name>
</gene>
<evidence type="ECO:0000256" key="5">
    <source>
        <dbReference type="ARBA" id="ARBA00022840"/>
    </source>
</evidence>
<dbReference type="Gene3D" id="3.40.50.300">
    <property type="entry name" value="P-loop containing nucleotide triphosphate hydrolases"/>
    <property type="match status" value="1"/>
</dbReference>